<organism evidence="10">
    <name type="scientific">marine metagenome</name>
    <dbReference type="NCBI Taxonomy" id="408172"/>
    <lineage>
        <taxon>unclassified sequences</taxon>
        <taxon>metagenomes</taxon>
        <taxon>ecological metagenomes</taxon>
    </lineage>
</organism>
<dbReference type="InterPro" id="IPR023408">
    <property type="entry name" value="MscS_beta-dom_sf"/>
</dbReference>
<comment type="subcellular location">
    <subcellularLocation>
        <location evidence="1">Cell inner membrane</location>
        <topology evidence="1">Multi-pass membrane protein</topology>
    </subcellularLocation>
</comment>
<evidence type="ECO:0000256" key="5">
    <source>
        <dbReference type="ARBA" id="ARBA00022989"/>
    </source>
</evidence>
<proteinExistence type="predicted"/>
<keyword evidence="2" id="KW-1003">Cell membrane</keyword>
<feature type="transmembrane region" description="Helical" evidence="8">
    <location>
        <begin position="169"/>
        <end position="185"/>
    </location>
</feature>
<dbReference type="PANTHER" id="PTHR30414:SF0">
    <property type="entry name" value="MINICONDUCTANCE MECHANOSENSITIVE CHANNEL YBDG"/>
    <property type="match status" value="1"/>
</dbReference>
<feature type="transmembrane region" description="Helical" evidence="8">
    <location>
        <begin position="99"/>
        <end position="124"/>
    </location>
</feature>
<dbReference type="GO" id="GO:0071470">
    <property type="term" value="P:cellular response to osmotic stress"/>
    <property type="evidence" value="ECO:0007669"/>
    <property type="project" value="InterPro"/>
</dbReference>
<evidence type="ECO:0000256" key="3">
    <source>
        <dbReference type="ARBA" id="ARBA00022519"/>
    </source>
</evidence>
<feature type="domain" description="Mechanosensitive ion channel MscS" evidence="9">
    <location>
        <begin position="187"/>
        <end position="255"/>
    </location>
</feature>
<reference evidence="10" key="1">
    <citation type="submission" date="2018-05" db="EMBL/GenBank/DDBJ databases">
        <authorList>
            <person name="Lanie J.A."/>
            <person name="Ng W.-L."/>
            <person name="Kazmierczak K.M."/>
            <person name="Andrzejewski T.M."/>
            <person name="Davidsen T.M."/>
            <person name="Wayne K.J."/>
            <person name="Tettelin H."/>
            <person name="Glass J.I."/>
            <person name="Rusch D."/>
            <person name="Podicherti R."/>
            <person name="Tsui H.-C.T."/>
            <person name="Winkler M.E."/>
        </authorList>
    </citation>
    <scope>NUCLEOTIDE SEQUENCE</scope>
</reference>
<keyword evidence="5 8" id="KW-1133">Transmembrane helix</keyword>
<dbReference type="SUPFAM" id="SSF50182">
    <property type="entry name" value="Sm-like ribonucleoproteins"/>
    <property type="match status" value="1"/>
</dbReference>
<keyword evidence="7 8" id="KW-0472">Membrane</keyword>
<keyword evidence="4 8" id="KW-0812">Transmembrane</keyword>
<dbReference type="FunFam" id="2.30.30.60:FF:000002">
    <property type="entry name" value="Mechanosensitive ion channel family protein"/>
    <property type="match status" value="1"/>
</dbReference>
<dbReference type="PANTHER" id="PTHR30414">
    <property type="entry name" value="MINICONDUCTANCE MECHANOSENSITIVE CHANNEL YBDG"/>
    <property type="match status" value="1"/>
</dbReference>
<accession>A0A381MZC9</accession>
<evidence type="ECO:0000256" key="6">
    <source>
        <dbReference type="ARBA" id="ARBA00023016"/>
    </source>
</evidence>
<evidence type="ECO:0000259" key="9">
    <source>
        <dbReference type="Pfam" id="PF00924"/>
    </source>
</evidence>
<gene>
    <name evidence="10" type="ORF">METZ01_LOCUS459</name>
</gene>
<keyword evidence="3" id="KW-0997">Cell inner membrane</keyword>
<name>A0A381MZC9_9ZZZZ</name>
<dbReference type="Gene3D" id="2.30.30.60">
    <property type="match status" value="1"/>
</dbReference>
<feature type="transmembrane region" description="Helical" evidence="8">
    <location>
        <begin position="70"/>
        <end position="87"/>
    </location>
</feature>
<keyword evidence="6" id="KW-0346">Stress response</keyword>
<dbReference type="AlphaFoldDB" id="A0A381MZC9"/>
<evidence type="ECO:0000313" key="10">
    <source>
        <dbReference type="EMBL" id="SUZ47605.1"/>
    </source>
</evidence>
<dbReference type="InterPro" id="IPR010920">
    <property type="entry name" value="LSM_dom_sf"/>
</dbReference>
<dbReference type="InterPro" id="IPR030192">
    <property type="entry name" value="YbdG"/>
</dbReference>
<evidence type="ECO:0000256" key="8">
    <source>
        <dbReference type="SAM" id="Phobius"/>
    </source>
</evidence>
<protein>
    <recommendedName>
        <fullName evidence="9">Mechanosensitive ion channel MscS domain-containing protein</fullName>
    </recommendedName>
</protein>
<evidence type="ECO:0000256" key="4">
    <source>
        <dbReference type="ARBA" id="ARBA00022692"/>
    </source>
</evidence>
<dbReference type="EMBL" id="UINC01000025">
    <property type="protein sequence ID" value="SUZ47605.1"/>
    <property type="molecule type" value="Genomic_DNA"/>
</dbReference>
<dbReference type="InterPro" id="IPR006685">
    <property type="entry name" value="MscS_channel_2nd"/>
</dbReference>
<feature type="transmembrane region" description="Helical" evidence="8">
    <location>
        <begin position="145"/>
        <end position="163"/>
    </location>
</feature>
<evidence type="ECO:0000256" key="1">
    <source>
        <dbReference type="ARBA" id="ARBA00004429"/>
    </source>
</evidence>
<evidence type="ECO:0000256" key="7">
    <source>
        <dbReference type="ARBA" id="ARBA00023136"/>
    </source>
</evidence>
<dbReference type="GO" id="GO:0008381">
    <property type="term" value="F:mechanosensitive monoatomic ion channel activity"/>
    <property type="evidence" value="ECO:0007669"/>
    <property type="project" value="InterPro"/>
</dbReference>
<dbReference type="GO" id="GO:0005886">
    <property type="term" value="C:plasma membrane"/>
    <property type="evidence" value="ECO:0007669"/>
    <property type="project" value="UniProtKB-SubCell"/>
</dbReference>
<sequence length="404" mass="44532">MLSMLEGWMAGRGVDPAVAELVLIGVQLLSILAFALAADVVAKRVLLRAVVGLAGRTDANWDDVVMERRVFHRLAHIAPALVVYFFAPSVLGPDSTSTTLVTAICLLYMIVVVVSVVDGVLNAVVDLVRVSSFGRRLPLTSFAQVAKLVLYGVALIIALSVVIGESPALLFSGLGAMTAVLMLIFKDPILGFVGGIQLSANQMVMPGDWIEMPKYGADGDVLEVALTTVKVQNFDKTVTTIPTYALISESFRNWRGMSESGGRRIKRAINIDITSIKACDDGLINRLSRIHYMADYLNAKQEELARWNTRHEAEPATSLHPRRLTNIGTFRAYVVAYLRHHPQIHQDMTFLVRQLAPTVHGVPIEIYVFCTDQNWVNYEGIQSDIFDHLLAVLSEFDLRAYQVP</sequence>
<evidence type="ECO:0000256" key="2">
    <source>
        <dbReference type="ARBA" id="ARBA00022475"/>
    </source>
</evidence>
<feature type="transmembrane region" description="Helical" evidence="8">
    <location>
        <begin position="20"/>
        <end position="38"/>
    </location>
</feature>
<dbReference type="Pfam" id="PF00924">
    <property type="entry name" value="MS_channel_2nd"/>
    <property type="match status" value="1"/>
</dbReference>